<comment type="caution">
    <text evidence="2">The sequence shown here is derived from an EMBL/GenBank/DDBJ whole genome shotgun (WGS) entry which is preliminary data.</text>
</comment>
<gene>
    <name evidence="2" type="ORF">S01H4_21175</name>
</gene>
<accession>X1B1P0</accession>
<name>X1B1P0_9ZZZZ</name>
<evidence type="ECO:0000313" key="2">
    <source>
        <dbReference type="EMBL" id="GAG78178.1"/>
    </source>
</evidence>
<feature type="non-terminal residue" evidence="2">
    <location>
        <position position="1"/>
    </location>
</feature>
<evidence type="ECO:0000256" key="1">
    <source>
        <dbReference type="SAM" id="MobiDB-lite"/>
    </source>
</evidence>
<dbReference type="EMBL" id="BART01009574">
    <property type="protein sequence ID" value="GAG78178.1"/>
    <property type="molecule type" value="Genomic_DNA"/>
</dbReference>
<sequence length="184" mass="20385">DTEKALLFEMKEKEEAIDIPAWIVNDKVGVLTINDLNITLQINAPYDLSNISARRVLMSRDLRGLLKSGYVRFVAPAETIQYAGPEELIPGLEVFDSPDEAEANMSNSVSQNPLIDEQNSLEITENDVDNLTEEEAMVETLRKGMPTIKTASPLTEEAPTRHTVHGSPKTPQADSNIKPIRKLS</sequence>
<organism evidence="2">
    <name type="scientific">marine sediment metagenome</name>
    <dbReference type="NCBI Taxonomy" id="412755"/>
    <lineage>
        <taxon>unclassified sequences</taxon>
        <taxon>metagenomes</taxon>
        <taxon>ecological metagenomes</taxon>
    </lineage>
</organism>
<reference evidence="2" key="1">
    <citation type="journal article" date="2014" name="Front. Microbiol.">
        <title>High frequency of phylogenetically diverse reductive dehalogenase-homologous genes in deep subseafloor sedimentary metagenomes.</title>
        <authorList>
            <person name="Kawai M."/>
            <person name="Futagami T."/>
            <person name="Toyoda A."/>
            <person name="Takaki Y."/>
            <person name="Nishi S."/>
            <person name="Hori S."/>
            <person name="Arai W."/>
            <person name="Tsubouchi T."/>
            <person name="Morono Y."/>
            <person name="Uchiyama I."/>
            <person name="Ito T."/>
            <person name="Fujiyama A."/>
            <person name="Inagaki F."/>
            <person name="Takami H."/>
        </authorList>
    </citation>
    <scope>NUCLEOTIDE SEQUENCE</scope>
    <source>
        <strain evidence="2">Expedition CK06-06</strain>
    </source>
</reference>
<feature type="region of interest" description="Disordered" evidence="1">
    <location>
        <begin position="144"/>
        <end position="184"/>
    </location>
</feature>
<dbReference type="AlphaFoldDB" id="X1B1P0"/>
<proteinExistence type="predicted"/>
<protein>
    <submittedName>
        <fullName evidence="2">Uncharacterized protein</fullName>
    </submittedName>
</protein>